<evidence type="ECO:0000256" key="3">
    <source>
        <dbReference type="ARBA" id="ARBA00011654"/>
    </source>
</evidence>
<feature type="active site" description="Cysteine sulfenic acid (-SOH) intermediate; for peroxidase activity" evidence="15">
    <location>
        <position position="54"/>
    </location>
</feature>
<evidence type="ECO:0000256" key="16">
    <source>
        <dbReference type="RuleBase" id="RU366004"/>
    </source>
</evidence>
<evidence type="ECO:0000256" key="12">
    <source>
        <dbReference type="ARBA" id="ARBA00032077"/>
    </source>
</evidence>
<dbReference type="STRING" id="1805238.AUJ23_02000"/>
<dbReference type="GO" id="GO:0033554">
    <property type="term" value="P:cellular response to stress"/>
    <property type="evidence" value="ECO:0007669"/>
    <property type="project" value="TreeGrafter"/>
</dbReference>
<gene>
    <name evidence="18" type="ORF">AUJ23_02000</name>
</gene>
<dbReference type="Pfam" id="PF10417">
    <property type="entry name" value="1-cysPrx_C"/>
    <property type="match status" value="1"/>
</dbReference>
<dbReference type="Proteomes" id="UP000181941">
    <property type="component" value="Unassembled WGS sequence"/>
</dbReference>
<dbReference type="PANTHER" id="PTHR10681:SF121">
    <property type="entry name" value="ALKYL HYDROPEROXIDE REDUCTASE C"/>
    <property type="match status" value="1"/>
</dbReference>
<evidence type="ECO:0000256" key="10">
    <source>
        <dbReference type="ARBA" id="ARBA00023157"/>
    </source>
</evidence>
<dbReference type="NCBIfam" id="TIGR03137">
    <property type="entry name" value="AhpC"/>
    <property type="match status" value="1"/>
</dbReference>
<dbReference type="GO" id="GO:0005829">
    <property type="term" value="C:cytosol"/>
    <property type="evidence" value="ECO:0007669"/>
    <property type="project" value="TreeGrafter"/>
</dbReference>
<evidence type="ECO:0000256" key="2">
    <source>
        <dbReference type="ARBA" id="ARBA00009796"/>
    </source>
</evidence>
<evidence type="ECO:0000256" key="4">
    <source>
        <dbReference type="ARBA" id="ARBA00013021"/>
    </source>
</evidence>
<evidence type="ECO:0000256" key="14">
    <source>
        <dbReference type="ARBA" id="ARBA00047572"/>
    </source>
</evidence>
<evidence type="ECO:0000256" key="5">
    <source>
        <dbReference type="ARBA" id="ARBA00017462"/>
    </source>
</evidence>
<keyword evidence="9 16" id="KW-0560">Oxidoreductase</keyword>
<evidence type="ECO:0000256" key="9">
    <source>
        <dbReference type="ARBA" id="ARBA00023002"/>
    </source>
</evidence>
<comment type="catalytic activity">
    <reaction evidence="14 16">
        <text>a hydroperoxide + NADH + H(+) = an alcohol + NAD(+) + H2O</text>
        <dbReference type="Rhea" id="RHEA:62628"/>
        <dbReference type="ChEBI" id="CHEBI:15377"/>
        <dbReference type="ChEBI" id="CHEBI:15378"/>
        <dbReference type="ChEBI" id="CHEBI:30879"/>
        <dbReference type="ChEBI" id="CHEBI:35924"/>
        <dbReference type="ChEBI" id="CHEBI:57540"/>
        <dbReference type="ChEBI" id="CHEBI:57945"/>
        <dbReference type="EC" id="1.11.1.26"/>
    </reaction>
</comment>
<dbReference type="AlphaFoldDB" id="A0A1J4U8I1"/>
<feature type="domain" description="Thioredoxin" evidence="17">
    <location>
        <begin position="9"/>
        <end position="164"/>
    </location>
</feature>
<dbReference type="InterPro" id="IPR050217">
    <property type="entry name" value="Peroxiredoxin"/>
</dbReference>
<dbReference type="EC" id="1.11.1.26" evidence="4 16"/>
<evidence type="ECO:0000256" key="7">
    <source>
        <dbReference type="ARBA" id="ARBA00022559"/>
    </source>
</evidence>
<dbReference type="InterPro" id="IPR000866">
    <property type="entry name" value="AhpC/TSA"/>
</dbReference>
<keyword evidence="6 16" id="KW-0963">Cytoplasm</keyword>
<dbReference type="GO" id="GO:0042744">
    <property type="term" value="P:hydrogen peroxide catabolic process"/>
    <property type="evidence" value="ECO:0007669"/>
    <property type="project" value="TreeGrafter"/>
</dbReference>
<dbReference type="InterPro" id="IPR013766">
    <property type="entry name" value="Thioredoxin_domain"/>
</dbReference>
<dbReference type="GO" id="GO:0008379">
    <property type="term" value="F:thioredoxin peroxidase activity"/>
    <property type="evidence" value="ECO:0007669"/>
    <property type="project" value="TreeGrafter"/>
</dbReference>
<dbReference type="PIRSF" id="PIRSF000239">
    <property type="entry name" value="AHPC"/>
    <property type="match status" value="1"/>
</dbReference>
<dbReference type="Gene3D" id="3.40.30.10">
    <property type="entry name" value="Glutaredoxin"/>
    <property type="match status" value="1"/>
</dbReference>
<reference evidence="18 19" key="1">
    <citation type="journal article" date="2016" name="Environ. Microbiol.">
        <title>Genomic resolution of a cold subsurface aquifer community provides metabolic insights for novel microbes adapted to high CO concentrations.</title>
        <authorList>
            <person name="Probst A.J."/>
            <person name="Castelle C.J."/>
            <person name="Singh A."/>
            <person name="Brown C.T."/>
            <person name="Anantharaman K."/>
            <person name="Sharon I."/>
            <person name="Hug L.A."/>
            <person name="Burstein D."/>
            <person name="Emerson J.B."/>
            <person name="Thomas B.C."/>
            <person name="Banfield J.F."/>
        </authorList>
    </citation>
    <scope>NUCLEOTIDE SEQUENCE [LARGE SCALE GENOMIC DNA]</scope>
    <source>
        <strain evidence="18">CG1_02_32_51</strain>
    </source>
</reference>
<keyword evidence="7 16" id="KW-0575">Peroxidase</keyword>
<comment type="subunit">
    <text evidence="3">Homodimer; disulfide-linked, upon oxidation. 5 homodimers assemble to form a ring-like decamer.</text>
</comment>
<name>A0A1J4U8I1_9BACT</name>
<comment type="function">
    <text evidence="16">Thiol-specific peroxidase that catalyzes the reduction of hydrogen peroxide and organic hydroperoxides to water and alcohols, respectively. Plays a role in cell protection against oxidative stress by detoxifying peroxides.</text>
</comment>
<dbReference type="GO" id="GO:0045454">
    <property type="term" value="P:cell redox homeostasis"/>
    <property type="evidence" value="ECO:0007669"/>
    <property type="project" value="TreeGrafter"/>
</dbReference>
<keyword evidence="10 16" id="KW-1015">Disulfide bond</keyword>
<dbReference type="GO" id="GO:0006979">
    <property type="term" value="P:response to oxidative stress"/>
    <property type="evidence" value="ECO:0007669"/>
    <property type="project" value="UniProtKB-UniRule"/>
</dbReference>
<evidence type="ECO:0000256" key="11">
    <source>
        <dbReference type="ARBA" id="ARBA00023284"/>
    </source>
</evidence>
<dbReference type="InterPro" id="IPR036249">
    <property type="entry name" value="Thioredoxin-like_sf"/>
</dbReference>
<evidence type="ECO:0000256" key="8">
    <source>
        <dbReference type="ARBA" id="ARBA00022862"/>
    </source>
</evidence>
<comment type="subcellular location">
    <subcellularLocation>
        <location evidence="1 16">Cytoplasm</location>
    </subcellularLocation>
</comment>
<dbReference type="InterPro" id="IPR019479">
    <property type="entry name" value="Peroxiredoxin_C"/>
</dbReference>
<dbReference type="CDD" id="cd03015">
    <property type="entry name" value="PRX_Typ2cys"/>
    <property type="match status" value="1"/>
</dbReference>
<protein>
    <recommendedName>
        <fullName evidence="5 16">Alkyl hydroperoxide reductase C</fullName>
        <ecNumber evidence="4 16">1.11.1.26</ecNumber>
    </recommendedName>
    <alternativeName>
        <fullName evidence="12 16">Peroxiredoxin</fullName>
    </alternativeName>
    <alternativeName>
        <fullName evidence="13 16">Thioredoxin peroxidase</fullName>
    </alternativeName>
</protein>
<sequence length="194" mass="21745">MEEITYRPNLIGQTVPDMELEAYSNNDIVKINPSKMGGKWSVLFFYPADFTFVCPTELEDMAENYETFKSLNTEVLSISTDTVFVHKAWHDHSEAIKKVNYPMLADPTTKLSKLLGVYLAEEGLDLRATFIVDPKGVIKSYEINDNSIGRNSEELIRKLQAAQFVAEHGDKVCPAKWKPGADTLTPGLDLVGKI</sequence>
<evidence type="ECO:0000259" key="17">
    <source>
        <dbReference type="PROSITE" id="PS51352"/>
    </source>
</evidence>
<dbReference type="PROSITE" id="PS51352">
    <property type="entry name" value="THIOREDOXIN_2"/>
    <property type="match status" value="1"/>
</dbReference>
<keyword evidence="11 16" id="KW-0676">Redox-active center</keyword>
<accession>A0A1J4U8I1</accession>
<evidence type="ECO:0000256" key="1">
    <source>
        <dbReference type="ARBA" id="ARBA00004496"/>
    </source>
</evidence>
<proteinExistence type="inferred from homology"/>
<dbReference type="PANTHER" id="PTHR10681">
    <property type="entry name" value="THIOREDOXIN PEROXIDASE"/>
    <property type="match status" value="1"/>
</dbReference>
<organism evidence="18 19">
    <name type="scientific">Candidatus Magasanikbacteria bacterium CG1_02_32_51</name>
    <dbReference type="NCBI Taxonomy" id="1805238"/>
    <lineage>
        <taxon>Bacteria</taxon>
        <taxon>Candidatus Magasanikiibacteriota</taxon>
    </lineage>
</organism>
<evidence type="ECO:0000313" key="19">
    <source>
        <dbReference type="Proteomes" id="UP000181941"/>
    </source>
</evidence>
<comment type="caution">
    <text evidence="18">The sequence shown here is derived from an EMBL/GenBank/DDBJ whole genome shotgun (WGS) entry which is preliminary data.</text>
</comment>
<comment type="similarity">
    <text evidence="2 16">Belongs to the peroxiredoxin family. AhpC/Prx1 subfamily.</text>
</comment>
<evidence type="ECO:0000256" key="13">
    <source>
        <dbReference type="ARBA" id="ARBA00032824"/>
    </source>
</evidence>
<dbReference type="GO" id="GO:0102039">
    <property type="term" value="F:NADH-dependent peroxiredoxin activity"/>
    <property type="evidence" value="ECO:0007669"/>
    <property type="project" value="UniProtKB-EC"/>
</dbReference>
<evidence type="ECO:0000256" key="6">
    <source>
        <dbReference type="ARBA" id="ARBA00022490"/>
    </source>
</evidence>
<dbReference type="Pfam" id="PF00578">
    <property type="entry name" value="AhpC-TSA"/>
    <property type="match status" value="1"/>
</dbReference>
<dbReference type="InterPro" id="IPR017559">
    <property type="entry name" value="AhpC"/>
</dbReference>
<evidence type="ECO:0000256" key="15">
    <source>
        <dbReference type="PIRSR" id="PIRSR000239-1"/>
    </source>
</evidence>
<keyword evidence="8 16" id="KW-0049">Antioxidant</keyword>
<dbReference type="EMBL" id="MNVC01000019">
    <property type="protein sequence ID" value="OIO19587.1"/>
    <property type="molecule type" value="Genomic_DNA"/>
</dbReference>
<evidence type="ECO:0000313" key="18">
    <source>
        <dbReference type="EMBL" id="OIO19587.1"/>
    </source>
</evidence>
<dbReference type="FunFam" id="3.40.30.10:FF:000002">
    <property type="entry name" value="Alkyl hydroperoxide reductase C"/>
    <property type="match status" value="1"/>
</dbReference>
<dbReference type="InterPro" id="IPR024706">
    <property type="entry name" value="Peroxiredoxin_AhpC-typ"/>
</dbReference>
<dbReference type="SUPFAM" id="SSF52833">
    <property type="entry name" value="Thioredoxin-like"/>
    <property type="match status" value="1"/>
</dbReference>